<dbReference type="Pfam" id="PF14919">
    <property type="entry name" value="MTBP_mid"/>
    <property type="match status" value="2"/>
</dbReference>
<dbReference type="PANTHER" id="PTHR14382">
    <property type="entry name" value="MDM2-BINDING PROTEIN"/>
    <property type="match status" value="1"/>
</dbReference>
<proteinExistence type="predicted"/>
<dbReference type="Ensembl" id="ENSOSIT00000049501.1">
    <property type="protein sequence ID" value="ENSOSIP00000047100.1"/>
    <property type="gene ID" value="ENSOSIG00000022296.1"/>
</dbReference>
<protein>
    <submittedName>
        <fullName evidence="4">MDM2 binding protein</fullName>
    </submittedName>
</protein>
<organism evidence="4 5">
    <name type="scientific">Oryzias sinensis</name>
    <name type="common">Chinese medaka</name>
    <dbReference type="NCBI Taxonomy" id="183150"/>
    <lineage>
        <taxon>Eukaryota</taxon>
        <taxon>Metazoa</taxon>
        <taxon>Chordata</taxon>
        <taxon>Craniata</taxon>
        <taxon>Vertebrata</taxon>
        <taxon>Euteleostomi</taxon>
        <taxon>Actinopterygii</taxon>
        <taxon>Neopterygii</taxon>
        <taxon>Teleostei</taxon>
        <taxon>Neoteleostei</taxon>
        <taxon>Acanthomorphata</taxon>
        <taxon>Ovalentaria</taxon>
        <taxon>Atherinomorphae</taxon>
        <taxon>Beloniformes</taxon>
        <taxon>Adrianichthyidae</taxon>
        <taxon>Oryziinae</taxon>
        <taxon>Oryzias</taxon>
    </lineage>
</organism>
<evidence type="ECO:0000259" key="2">
    <source>
        <dbReference type="Pfam" id="PF14919"/>
    </source>
</evidence>
<dbReference type="InterPro" id="IPR039061">
    <property type="entry name" value="MTBP"/>
</dbReference>
<dbReference type="PANTHER" id="PTHR14382:SF1">
    <property type="entry name" value="MDM2-BINDING PROTEIN"/>
    <property type="match status" value="1"/>
</dbReference>
<feature type="region of interest" description="Disordered" evidence="1">
    <location>
        <begin position="389"/>
        <end position="414"/>
    </location>
</feature>
<reference evidence="4" key="2">
    <citation type="submission" date="2025-09" db="UniProtKB">
        <authorList>
            <consortium name="Ensembl"/>
        </authorList>
    </citation>
    <scope>IDENTIFICATION</scope>
</reference>
<evidence type="ECO:0000256" key="1">
    <source>
        <dbReference type="SAM" id="MobiDB-lite"/>
    </source>
</evidence>
<keyword evidence="5" id="KW-1185">Reference proteome</keyword>
<dbReference type="InterPro" id="IPR029420">
    <property type="entry name" value="MTBP_central"/>
</dbReference>
<feature type="domain" description="DM2" evidence="2">
    <location>
        <begin position="195"/>
        <end position="280"/>
    </location>
</feature>
<feature type="compositionally biased region" description="Low complexity" evidence="1">
    <location>
        <begin position="225"/>
        <end position="237"/>
    </location>
</feature>
<feature type="domain" description="DM2" evidence="2">
    <location>
        <begin position="62"/>
        <end position="170"/>
    </location>
</feature>
<feature type="compositionally biased region" description="Basic and acidic residues" evidence="1">
    <location>
        <begin position="401"/>
        <end position="414"/>
    </location>
</feature>
<evidence type="ECO:0000313" key="5">
    <source>
        <dbReference type="Proteomes" id="UP000694383"/>
    </source>
</evidence>
<dbReference type="GO" id="GO:0007089">
    <property type="term" value="P:traversing start control point of mitotic cell cycle"/>
    <property type="evidence" value="ECO:0007669"/>
    <property type="project" value="TreeGrafter"/>
</dbReference>
<dbReference type="GeneTree" id="ENSGT00390000003305"/>
<dbReference type="GO" id="GO:0000776">
    <property type="term" value="C:kinetochore"/>
    <property type="evidence" value="ECO:0007669"/>
    <property type="project" value="TreeGrafter"/>
</dbReference>
<dbReference type="Proteomes" id="UP000694383">
    <property type="component" value="Unplaced"/>
</dbReference>
<dbReference type="Pfam" id="PF14920">
    <property type="entry name" value="MTBP_C"/>
    <property type="match status" value="2"/>
</dbReference>
<evidence type="ECO:0000313" key="4">
    <source>
        <dbReference type="Ensembl" id="ENSOSIP00000047100.1"/>
    </source>
</evidence>
<evidence type="ECO:0000259" key="3">
    <source>
        <dbReference type="Pfam" id="PF14920"/>
    </source>
</evidence>
<dbReference type="GO" id="GO:0031396">
    <property type="term" value="P:regulation of protein ubiquitination"/>
    <property type="evidence" value="ECO:0007669"/>
    <property type="project" value="InterPro"/>
</dbReference>
<accession>A0A8C7ZUE9</accession>
<feature type="domain" description="MDN2-binding protein C-terminal" evidence="3">
    <location>
        <begin position="284"/>
        <end position="392"/>
    </location>
</feature>
<dbReference type="InterPro" id="IPR029418">
    <property type="entry name" value="MTBP_C"/>
</dbReference>
<feature type="region of interest" description="Disordered" evidence="1">
    <location>
        <begin position="219"/>
        <end position="241"/>
    </location>
</feature>
<sequence>MNISLMNLGPKMVIRKCIYNFVYHSLSLLPLHCSEVNSLEYFGQTIRLYFYQHKDLRALRYVGLLCFQVGALFSLSCRITPIPQPAASQLSSQRWKESLAKGQKSSLVPDTETKGESAAYFLLVQGPDDDESGVCRVRMMHSTSQINGAAVMTTISSLLREKPPSAGKSCSNCRVGLFCVLFSLMLLSFCLGGQTLTHQLTDWPERSVLQNMENLQKRRQKRKLGMLGSGSSDSLLGPKDSQRSSSALLDAKELLKYFTADGLPCGDLQPLTINRGNNFFQLSPDLSPGRVSQMPFSKASNSHYHGLEFCLDNQRSLDRDQVFARLQSRLIRYETQTTCSKGPCALPFALSPAPSPALISEPGSVPDGETLLNSDVSRLKCRSWEAELAGGPTRRKTSQRNFEDKRAKESRSQKHNRMLEEVVGKTLKHHGISVEHKCYEACSKRLFDISKFYLKDLKTSRGLYDEMKKAASSNVKQVIGWVLEKTSENGR</sequence>
<feature type="domain" description="MDN2-binding protein C-terminal" evidence="3">
    <location>
        <begin position="395"/>
        <end position="479"/>
    </location>
</feature>
<name>A0A8C7ZUE9_9TELE</name>
<dbReference type="AlphaFoldDB" id="A0A8C7ZUE9"/>
<reference evidence="4" key="1">
    <citation type="submission" date="2025-08" db="UniProtKB">
        <authorList>
            <consortium name="Ensembl"/>
        </authorList>
    </citation>
    <scope>IDENTIFICATION</scope>
</reference>
<dbReference type="GO" id="GO:0034501">
    <property type="term" value="P:protein localization to kinetochore"/>
    <property type="evidence" value="ECO:0007669"/>
    <property type="project" value="TreeGrafter"/>
</dbReference>